<dbReference type="GO" id="GO:0006633">
    <property type="term" value="P:fatty acid biosynthetic process"/>
    <property type="evidence" value="ECO:0007669"/>
    <property type="project" value="TreeGrafter"/>
</dbReference>
<dbReference type="Gene3D" id="3.40.50.720">
    <property type="entry name" value="NAD(P)-binding Rossmann-like Domain"/>
    <property type="match status" value="1"/>
</dbReference>
<comment type="similarity">
    <text evidence="1 3">Belongs to the short-chain dehydrogenases/reductases (SDR) family.</text>
</comment>
<keyword evidence="2" id="KW-0560">Oxidoreductase</keyword>
<dbReference type="GO" id="GO:0048038">
    <property type="term" value="F:quinone binding"/>
    <property type="evidence" value="ECO:0007669"/>
    <property type="project" value="TreeGrafter"/>
</dbReference>
<evidence type="ECO:0000256" key="1">
    <source>
        <dbReference type="ARBA" id="ARBA00006484"/>
    </source>
</evidence>
<dbReference type="GO" id="GO:0016616">
    <property type="term" value="F:oxidoreductase activity, acting on the CH-OH group of donors, NAD or NADP as acceptor"/>
    <property type="evidence" value="ECO:0007669"/>
    <property type="project" value="UniProtKB-ARBA"/>
</dbReference>
<dbReference type="AlphaFoldDB" id="A0A543A863"/>
<protein>
    <submittedName>
        <fullName evidence="5">2-deoxy-D-gluconate 3-dehydrogenase</fullName>
    </submittedName>
</protein>
<dbReference type="PRINTS" id="PR00080">
    <property type="entry name" value="SDRFAMILY"/>
</dbReference>
<dbReference type="PROSITE" id="PS00061">
    <property type="entry name" value="ADH_SHORT"/>
    <property type="match status" value="1"/>
</dbReference>
<dbReference type="PANTHER" id="PTHR42760">
    <property type="entry name" value="SHORT-CHAIN DEHYDROGENASES/REDUCTASES FAMILY MEMBER"/>
    <property type="match status" value="1"/>
</dbReference>
<dbReference type="PANTHER" id="PTHR42760:SF133">
    <property type="entry name" value="3-OXOACYL-[ACYL-CARRIER-PROTEIN] REDUCTASE"/>
    <property type="match status" value="1"/>
</dbReference>
<dbReference type="Pfam" id="PF00106">
    <property type="entry name" value="adh_short"/>
    <property type="match status" value="1"/>
</dbReference>
<dbReference type="InterPro" id="IPR002347">
    <property type="entry name" value="SDR_fam"/>
</dbReference>
<evidence type="ECO:0000313" key="6">
    <source>
        <dbReference type="Proteomes" id="UP000320209"/>
    </source>
</evidence>
<organism evidence="5 6">
    <name type="scientific">Nocardioides albertanoniae</name>
    <dbReference type="NCBI Taxonomy" id="1175486"/>
    <lineage>
        <taxon>Bacteria</taxon>
        <taxon>Bacillati</taxon>
        <taxon>Actinomycetota</taxon>
        <taxon>Actinomycetes</taxon>
        <taxon>Propionibacteriales</taxon>
        <taxon>Nocardioidaceae</taxon>
        <taxon>Nocardioides</taxon>
    </lineage>
</organism>
<keyword evidence="6" id="KW-1185">Reference proteome</keyword>
<dbReference type="EMBL" id="VFOV01000001">
    <property type="protein sequence ID" value="TQL68700.1"/>
    <property type="molecule type" value="Genomic_DNA"/>
</dbReference>
<dbReference type="OrthoDB" id="286404at2"/>
<dbReference type="SUPFAM" id="SSF51735">
    <property type="entry name" value="NAD(P)-binding Rossmann-fold domains"/>
    <property type="match status" value="1"/>
</dbReference>
<name>A0A543A863_9ACTN</name>
<comment type="caution">
    <text evidence="5">The sequence shown here is derived from an EMBL/GenBank/DDBJ whole genome shotgun (WGS) entry which is preliminary data.</text>
</comment>
<evidence type="ECO:0000313" key="5">
    <source>
        <dbReference type="EMBL" id="TQL68700.1"/>
    </source>
</evidence>
<dbReference type="InterPro" id="IPR020904">
    <property type="entry name" value="Sc_DH/Rdtase_CS"/>
</dbReference>
<proteinExistence type="inferred from homology"/>
<dbReference type="NCBIfam" id="NF005559">
    <property type="entry name" value="PRK07231.1"/>
    <property type="match status" value="1"/>
</dbReference>
<reference evidence="5 6" key="1">
    <citation type="submission" date="2019-06" db="EMBL/GenBank/DDBJ databases">
        <title>Sequencing the genomes of 1000 actinobacteria strains.</title>
        <authorList>
            <person name="Klenk H.-P."/>
        </authorList>
    </citation>
    <scope>NUCLEOTIDE SEQUENCE [LARGE SCALE GENOMIC DNA]</scope>
    <source>
        <strain evidence="5 6">DSM 25218</strain>
    </source>
</reference>
<dbReference type="Proteomes" id="UP000320209">
    <property type="component" value="Unassembled WGS sequence"/>
</dbReference>
<evidence type="ECO:0000259" key="4">
    <source>
        <dbReference type="SMART" id="SM00822"/>
    </source>
</evidence>
<feature type="domain" description="Ketoreductase" evidence="4">
    <location>
        <begin position="14"/>
        <end position="193"/>
    </location>
</feature>
<dbReference type="RefSeq" id="WP_141780660.1">
    <property type="nucleotide sequence ID" value="NZ_VFOV01000001.1"/>
</dbReference>
<dbReference type="SMART" id="SM00822">
    <property type="entry name" value="PKS_KR"/>
    <property type="match status" value="1"/>
</dbReference>
<dbReference type="FunFam" id="3.40.50.720:FF:000084">
    <property type="entry name" value="Short-chain dehydrogenase reductase"/>
    <property type="match status" value="1"/>
</dbReference>
<evidence type="ECO:0000256" key="2">
    <source>
        <dbReference type="ARBA" id="ARBA00023002"/>
    </source>
</evidence>
<dbReference type="InterPro" id="IPR057326">
    <property type="entry name" value="KR_dom"/>
</dbReference>
<evidence type="ECO:0000256" key="3">
    <source>
        <dbReference type="RuleBase" id="RU000363"/>
    </source>
</evidence>
<dbReference type="InterPro" id="IPR036291">
    <property type="entry name" value="NAD(P)-bd_dom_sf"/>
</dbReference>
<gene>
    <name evidence="5" type="ORF">FB381_2596</name>
</gene>
<dbReference type="PRINTS" id="PR00081">
    <property type="entry name" value="GDHRDH"/>
</dbReference>
<sequence length="257" mass="26534">MTTDTQSTGELGGKVAIVTGAGRGLGRSMACALAGAGASVTVASRTGAELDSVVNEIEDAGGRALACPTDITDEASVERMVQATVETYGHVDVLVNNSGIVATTPLVDQSADEWDHVIGTNLRGTYLATRAVGRHLVAQGTGKVVNIASNFALQGVANHAAYSASKAGVIAFTRSMAVEWARHGIQVNAIAPGYFATPLNADLRADEDAMAKVVRAIPARRMGEADELKPWLLLLASAASDFMTGEVVVIDGGQSVR</sequence>
<accession>A0A543A863</accession>